<evidence type="ECO:0000313" key="1">
    <source>
        <dbReference type="EMBL" id="MBA0809287.1"/>
    </source>
</evidence>
<accession>A0A7J9HHG3</accession>
<comment type="caution">
    <text evidence="1">The sequence shown here is derived from an EMBL/GenBank/DDBJ whole genome shotgun (WGS) entry which is preliminary data.</text>
</comment>
<proteinExistence type="predicted"/>
<reference evidence="1 2" key="1">
    <citation type="journal article" date="2019" name="Genome Biol. Evol.">
        <title>Insights into the evolution of the New World diploid cottons (Gossypium, subgenus Houzingenia) based on genome sequencing.</title>
        <authorList>
            <person name="Grover C.E."/>
            <person name="Arick M.A. 2nd"/>
            <person name="Thrash A."/>
            <person name="Conover J.L."/>
            <person name="Sanders W.S."/>
            <person name="Peterson D.G."/>
            <person name="Frelichowski J.E."/>
            <person name="Scheffler J.A."/>
            <person name="Scheffler B.E."/>
            <person name="Wendel J.F."/>
        </authorList>
    </citation>
    <scope>NUCLEOTIDE SEQUENCE [LARGE SCALE GENOMIC DNA]</scope>
    <source>
        <strain evidence="1">0</strain>
        <tissue evidence="1">Leaf</tissue>
    </source>
</reference>
<name>A0A7J9HHG3_9ROSI</name>
<gene>
    <name evidence="1" type="ORF">Gohar_024954</name>
</gene>
<evidence type="ECO:0000313" key="2">
    <source>
        <dbReference type="Proteomes" id="UP000593560"/>
    </source>
</evidence>
<protein>
    <submittedName>
        <fullName evidence="1">Uncharacterized protein</fullName>
    </submittedName>
</protein>
<sequence length="29" mass="3480">MRFCIDVETSTRFLYSGYRELLGMVLYLC</sequence>
<dbReference type="EMBL" id="JABFAD010000009">
    <property type="protein sequence ID" value="MBA0809287.1"/>
    <property type="molecule type" value="Genomic_DNA"/>
</dbReference>
<dbReference type="Proteomes" id="UP000593560">
    <property type="component" value="Unassembled WGS sequence"/>
</dbReference>
<dbReference type="AlphaFoldDB" id="A0A7J9HHG3"/>
<keyword evidence="2" id="KW-1185">Reference proteome</keyword>
<organism evidence="1 2">
    <name type="scientific">Gossypium harknessii</name>
    <dbReference type="NCBI Taxonomy" id="34285"/>
    <lineage>
        <taxon>Eukaryota</taxon>
        <taxon>Viridiplantae</taxon>
        <taxon>Streptophyta</taxon>
        <taxon>Embryophyta</taxon>
        <taxon>Tracheophyta</taxon>
        <taxon>Spermatophyta</taxon>
        <taxon>Magnoliopsida</taxon>
        <taxon>eudicotyledons</taxon>
        <taxon>Gunneridae</taxon>
        <taxon>Pentapetalae</taxon>
        <taxon>rosids</taxon>
        <taxon>malvids</taxon>
        <taxon>Malvales</taxon>
        <taxon>Malvaceae</taxon>
        <taxon>Malvoideae</taxon>
        <taxon>Gossypium</taxon>
    </lineage>
</organism>